<keyword evidence="1" id="KW-0695">RNA-directed DNA polymerase</keyword>
<gene>
    <name evidence="1" type="ORF">llap_13457</name>
</gene>
<keyword evidence="1" id="KW-0548">Nucleotidyltransferase</keyword>
<dbReference type="Proteomes" id="UP000233556">
    <property type="component" value="Unassembled WGS sequence"/>
</dbReference>
<reference evidence="2" key="2">
    <citation type="submission" date="2017-12" db="EMBL/GenBank/DDBJ databases">
        <title>Genome sequence of the Bar-tailed Godwit (Limosa lapponica baueri).</title>
        <authorList>
            <person name="Lima N.C.B."/>
            <person name="Parody-Merino A.M."/>
            <person name="Battley P.F."/>
            <person name="Fidler A.E."/>
            <person name="Prosdocimi F."/>
        </authorList>
    </citation>
    <scope>NUCLEOTIDE SEQUENCE [LARGE SCALE GENOMIC DNA]</scope>
</reference>
<name>A0A2I0TR02_LIMLA</name>
<accession>A0A2I0TR02</accession>
<dbReference type="AlphaFoldDB" id="A0A2I0TR02"/>
<dbReference type="OrthoDB" id="10056483at2759"/>
<keyword evidence="2" id="KW-1185">Reference proteome</keyword>
<proteinExistence type="predicted"/>
<protein>
    <submittedName>
        <fullName evidence="1">Rna-directed dna polymerase from mobile element jockey-like</fullName>
    </submittedName>
</protein>
<organism evidence="1 2">
    <name type="scientific">Limosa lapponica baueri</name>
    <dbReference type="NCBI Taxonomy" id="1758121"/>
    <lineage>
        <taxon>Eukaryota</taxon>
        <taxon>Metazoa</taxon>
        <taxon>Chordata</taxon>
        <taxon>Craniata</taxon>
        <taxon>Vertebrata</taxon>
        <taxon>Euteleostomi</taxon>
        <taxon>Archelosauria</taxon>
        <taxon>Archosauria</taxon>
        <taxon>Dinosauria</taxon>
        <taxon>Saurischia</taxon>
        <taxon>Theropoda</taxon>
        <taxon>Coelurosauria</taxon>
        <taxon>Aves</taxon>
        <taxon>Neognathae</taxon>
        <taxon>Neoaves</taxon>
        <taxon>Charadriiformes</taxon>
        <taxon>Scolopacidae</taxon>
        <taxon>Limosa</taxon>
    </lineage>
</organism>
<dbReference type="EMBL" id="KZ507779">
    <property type="protein sequence ID" value="PKU36238.1"/>
    <property type="molecule type" value="Genomic_DNA"/>
</dbReference>
<evidence type="ECO:0000313" key="1">
    <source>
        <dbReference type="EMBL" id="PKU36238.1"/>
    </source>
</evidence>
<sequence>MKLKGSLGCSNHKMVEFKILRAARSVHSRLTILDFMRADFGIFRDLFGKVPRDKVLVETGARESCEMDCGSECTLSKIADDTKPCGVLDRLEGHDAIQKDLDKLQRRAHVKLTWFNKAKCKVLHVGQGNPMHK</sequence>
<evidence type="ECO:0000313" key="2">
    <source>
        <dbReference type="Proteomes" id="UP000233556"/>
    </source>
</evidence>
<dbReference type="GO" id="GO:0003964">
    <property type="term" value="F:RNA-directed DNA polymerase activity"/>
    <property type="evidence" value="ECO:0007669"/>
    <property type="project" value="UniProtKB-KW"/>
</dbReference>
<keyword evidence="1" id="KW-0808">Transferase</keyword>
<reference evidence="2" key="1">
    <citation type="submission" date="2017-11" db="EMBL/GenBank/DDBJ databases">
        <authorList>
            <person name="Lima N.C."/>
            <person name="Parody-Merino A.M."/>
            <person name="Battley P.F."/>
            <person name="Fidler A.E."/>
            <person name="Prosdocimi F."/>
        </authorList>
    </citation>
    <scope>NUCLEOTIDE SEQUENCE [LARGE SCALE GENOMIC DNA]</scope>
</reference>